<feature type="domain" description="DUF3857" evidence="2">
    <location>
        <begin position="66"/>
        <end position="211"/>
    </location>
</feature>
<dbReference type="Gene3D" id="3.10.620.30">
    <property type="match status" value="1"/>
</dbReference>
<sequence length="663" mass="76423">MKKTAVLLLLTIYSHLVFSQVTEPKVTFGQFNMADLEMKSYPKDSSAEAVVLYNFADYSYSFQNSTEVVYTFHTRIKILKKSGLERGTINIPFQWGSSADRQELVKDIKGFTYNLENGNVKMSELTKKSIFEEKSSDNVREMKLVFPQVKEGSVIDLSYTLTSPLWYHLRTWAFQKDIPVVWSGIKALIPGYFDFKITYFGYHPFAIKDVKQGRGAFISRTDGKGQQIEDPYLSYHFAMKDLPAIKADDFMTTVEDYRSSIDFELARTFFPGGGERNYSITYKDLTKTLLQDDNYGGPLRKFGKTAKKIAAEVIAKSASKDTLVLVENAYDYIRNTMSWNEMARLGVSAKLDQIYEKKIGNSTEINLILVAVLQELGFDANPVVLSTRSHGKVLPDIALIDRFNYSVAHLMVKGKDFMLDATDRYVKMNMLPKRCLNDRGWLVSKNPRWVSLVPTEKKYVNTQLVFSIEEDQQLKGHFNEYYYGYASSEKKAEVNDLSEEKYFEKLKNQYTNFEAPVFTLKESESKELNINCQTTINEAYTVAGDRIFIQPLLWETQKQNPFTQSERKYPVDFGYNMQETMSAKYTIPKNYSVESMPSYTNLYLPGNKGKYLFMIKAENGLIEIMSQLLLNKSVFTADEYFDLRELYNKMIAKQNEQIVLKKN</sequence>
<feature type="chain" id="PRO_5046794219" evidence="1">
    <location>
        <begin position="20"/>
        <end position="663"/>
    </location>
</feature>
<evidence type="ECO:0000313" key="3">
    <source>
        <dbReference type="EMBL" id="MFD2522474.1"/>
    </source>
</evidence>
<evidence type="ECO:0000313" key="4">
    <source>
        <dbReference type="Proteomes" id="UP001597510"/>
    </source>
</evidence>
<keyword evidence="1" id="KW-0732">Signal</keyword>
<dbReference type="InterPro" id="IPR024618">
    <property type="entry name" value="DUF3857"/>
</dbReference>
<name>A0ABW5JA91_9BACT</name>
<gene>
    <name evidence="3" type="ORF">ACFSR2_16365</name>
</gene>
<dbReference type="Gene3D" id="2.60.120.1130">
    <property type="match status" value="1"/>
</dbReference>
<feature type="signal peptide" evidence="1">
    <location>
        <begin position="1"/>
        <end position="19"/>
    </location>
</feature>
<dbReference type="Gene3D" id="2.60.40.3140">
    <property type="match status" value="1"/>
</dbReference>
<comment type="caution">
    <text evidence="3">The sequence shown here is derived from an EMBL/GenBank/DDBJ whole genome shotgun (WGS) entry which is preliminary data.</text>
</comment>
<protein>
    <submittedName>
        <fullName evidence="3">DUF3858 domain-containing protein</fullName>
    </submittedName>
</protein>
<organism evidence="3 4">
    <name type="scientific">Emticicia soli</name>
    <dbReference type="NCBI Taxonomy" id="2027878"/>
    <lineage>
        <taxon>Bacteria</taxon>
        <taxon>Pseudomonadati</taxon>
        <taxon>Bacteroidota</taxon>
        <taxon>Cytophagia</taxon>
        <taxon>Cytophagales</taxon>
        <taxon>Leadbetterellaceae</taxon>
        <taxon>Emticicia</taxon>
    </lineage>
</organism>
<dbReference type="Proteomes" id="UP001597510">
    <property type="component" value="Unassembled WGS sequence"/>
</dbReference>
<evidence type="ECO:0000259" key="2">
    <source>
        <dbReference type="Pfam" id="PF12969"/>
    </source>
</evidence>
<dbReference type="RefSeq" id="WP_340240831.1">
    <property type="nucleotide sequence ID" value="NZ_JBBEWC010000027.1"/>
</dbReference>
<proteinExistence type="predicted"/>
<dbReference type="EMBL" id="JBHULC010000020">
    <property type="protein sequence ID" value="MFD2522474.1"/>
    <property type="molecule type" value="Genomic_DNA"/>
</dbReference>
<accession>A0ABW5JA91</accession>
<reference evidence="4" key="1">
    <citation type="journal article" date="2019" name="Int. J. Syst. Evol. Microbiol.">
        <title>The Global Catalogue of Microorganisms (GCM) 10K type strain sequencing project: providing services to taxonomists for standard genome sequencing and annotation.</title>
        <authorList>
            <consortium name="The Broad Institute Genomics Platform"/>
            <consortium name="The Broad Institute Genome Sequencing Center for Infectious Disease"/>
            <person name="Wu L."/>
            <person name="Ma J."/>
        </authorList>
    </citation>
    <scope>NUCLEOTIDE SEQUENCE [LARGE SCALE GENOMIC DNA]</scope>
    <source>
        <strain evidence="4">KCTC 52344</strain>
    </source>
</reference>
<keyword evidence="4" id="KW-1185">Reference proteome</keyword>
<dbReference type="Pfam" id="PF12969">
    <property type="entry name" value="DUF3857"/>
    <property type="match status" value="1"/>
</dbReference>
<evidence type="ECO:0000256" key="1">
    <source>
        <dbReference type="SAM" id="SignalP"/>
    </source>
</evidence>